<name>A0A974NET4_9GAMM</name>
<dbReference type="RefSeq" id="WP_201091880.1">
    <property type="nucleotide sequence ID" value="NZ_CP067393.1"/>
</dbReference>
<dbReference type="FunFam" id="1.10.60.30:FF:000002">
    <property type="entry name" value="UPF0307 protein YjgA"/>
    <property type="match status" value="1"/>
</dbReference>
<dbReference type="InterPro" id="IPR023153">
    <property type="entry name" value="DarP_sf"/>
</dbReference>
<gene>
    <name evidence="5" type="primary">darP</name>
    <name evidence="6" type="ORF">JHT90_13435</name>
</gene>
<keyword evidence="2 5" id="KW-0690">Ribosome biogenesis</keyword>
<evidence type="ECO:0000256" key="2">
    <source>
        <dbReference type="ARBA" id="ARBA00022517"/>
    </source>
</evidence>
<keyword evidence="7" id="KW-1185">Reference proteome</keyword>
<evidence type="ECO:0000256" key="1">
    <source>
        <dbReference type="ARBA" id="ARBA00022490"/>
    </source>
</evidence>
<evidence type="ECO:0000256" key="3">
    <source>
        <dbReference type="ARBA" id="ARBA00022730"/>
    </source>
</evidence>
<dbReference type="GO" id="GO:0043022">
    <property type="term" value="F:ribosome binding"/>
    <property type="evidence" value="ECO:0007669"/>
    <property type="project" value="UniProtKB-UniRule"/>
</dbReference>
<proteinExistence type="inferred from homology"/>
<comment type="similarity">
    <text evidence="5">Belongs to the DarP family.</text>
</comment>
<dbReference type="GO" id="GO:0019843">
    <property type="term" value="F:rRNA binding"/>
    <property type="evidence" value="ECO:0007669"/>
    <property type="project" value="UniProtKB-UniRule"/>
</dbReference>
<dbReference type="HAMAP" id="MF_00765">
    <property type="entry name" value="DarP"/>
    <property type="match status" value="1"/>
</dbReference>
<keyword evidence="3 5" id="KW-0699">rRNA-binding</keyword>
<dbReference type="PANTHER" id="PTHR38101">
    <property type="entry name" value="UPF0307 PROTEIN YJGA"/>
    <property type="match status" value="1"/>
</dbReference>
<evidence type="ECO:0000256" key="4">
    <source>
        <dbReference type="ARBA" id="ARBA00022884"/>
    </source>
</evidence>
<comment type="subcellular location">
    <subcellularLocation>
        <location evidence="5">Cytoplasm</location>
    </subcellularLocation>
    <text evidence="5">Associates with late stage pre-50S ribosomal subunits.</text>
</comment>
<keyword evidence="1 5" id="KW-0963">Cytoplasm</keyword>
<keyword evidence="4 5" id="KW-0694">RNA-binding</keyword>
<organism evidence="6 7">
    <name type="scientific">Entomomonas asaccharolytica</name>
    <dbReference type="NCBI Taxonomy" id="2785331"/>
    <lineage>
        <taxon>Bacteria</taxon>
        <taxon>Pseudomonadati</taxon>
        <taxon>Pseudomonadota</taxon>
        <taxon>Gammaproteobacteria</taxon>
        <taxon>Pseudomonadales</taxon>
        <taxon>Pseudomonadaceae</taxon>
        <taxon>Entomomonas</taxon>
    </lineage>
</organism>
<dbReference type="GO" id="GO:1902626">
    <property type="term" value="P:assembly of large subunit precursor of preribosome"/>
    <property type="evidence" value="ECO:0007669"/>
    <property type="project" value="UniProtKB-UniRule"/>
</dbReference>
<dbReference type="EMBL" id="CP067393">
    <property type="protein sequence ID" value="QQP85363.1"/>
    <property type="molecule type" value="Genomic_DNA"/>
</dbReference>
<evidence type="ECO:0000313" key="7">
    <source>
        <dbReference type="Proteomes" id="UP000595278"/>
    </source>
</evidence>
<dbReference type="SUPFAM" id="SSF158710">
    <property type="entry name" value="PSPTO4464-like"/>
    <property type="match status" value="1"/>
</dbReference>
<dbReference type="Pfam" id="PF04751">
    <property type="entry name" value="DarP"/>
    <property type="match status" value="1"/>
</dbReference>
<dbReference type="GO" id="GO:0005829">
    <property type="term" value="C:cytosol"/>
    <property type="evidence" value="ECO:0007669"/>
    <property type="project" value="TreeGrafter"/>
</dbReference>
<comment type="function">
    <text evidence="5">Member of a network of 50S ribosomal subunit biogenesis factors which assembles along the 30S-50S interface, preventing incorrect 23S rRNA structures from forming. Promotes peptidyl transferase center (PTC) maturation.</text>
</comment>
<dbReference type="InterPro" id="IPR006839">
    <property type="entry name" value="DarP"/>
</dbReference>
<dbReference type="PANTHER" id="PTHR38101:SF1">
    <property type="entry name" value="UPF0307 PROTEIN YJGA"/>
    <property type="match status" value="1"/>
</dbReference>
<dbReference type="KEGG" id="eaz:JHT90_13435"/>
<dbReference type="Gene3D" id="1.10.60.30">
    <property type="entry name" value="PSPTO4464-like domains"/>
    <property type="match status" value="2"/>
</dbReference>
<protein>
    <recommendedName>
        <fullName evidence="5">Dual-action ribosomal maturation protein DarP</fullName>
    </recommendedName>
    <alternativeName>
        <fullName evidence="5">Large ribosomal subunit assembly factor DarP</fullName>
    </alternativeName>
</protein>
<evidence type="ECO:0000256" key="5">
    <source>
        <dbReference type="HAMAP-Rule" id="MF_00765"/>
    </source>
</evidence>
<evidence type="ECO:0000313" key="6">
    <source>
        <dbReference type="EMBL" id="QQP85363.1"/>
    </source>
</evidence>
<dbReference type="AlphaFoldDB" id="A0A974NET4"/>
<accession>A0A974NET4</accession>
<dbReference type="CDD" id="cd16331">
    <property type="entry name" value="YjgA-like"/>
    <property type="match status" value="1"/>
</dbReference>
<dbReference type="NCBIfam" id="NF003593">
    <property type="entry name" value="PRK05255.1-1"/>
    <property type="match status" value="1"/>
</dbReference>
<reference evidence="6 7" key="1">
    <citation type="submission" date="2021-01" db="EMBL/GenBank/DDBJ databases">
        <title>Entomomonas sp. F2A isolated from a house cricket (Acheta domesticus).</title>
        <authorList>
            <person name="Spergser J."/>
            <person name="Busse H.-J."/>
        </authorList>
    </citation>
    <scope>NUCLEOTIDE SEQUENCE [LARGE SCALE GENOMIC DNA]</scope>
    <source>
        <strain evidence="6 7">F2A</strain>
    </source>
</reference>
<dbReference type="PIRSF" id="PIRSF016183">
    <property type="entry name" value="UCP016183"/>
    <property type="match status" value="1"/>
</dbReference>
<sequence>MSDTFDDALYEEKSKSQVKREMHALVDLGRKLTTLKQDQLALLPLTDMLRKALADAPKHKSNIANKRHMQYVGKLLRDQDIDYIQSFLEQIDSSSREYNERFHALEQWRDRLATEGDAALAEFVDQYPEADRQHLRQLIRQAQQEAAKEKPPAAARKIFKYIRELDEIQRGLR</sequence>
<dbReference type="Proteomes" id="UP000595278">
    <property type="component" value="Chromosome"/>
</dbReference>